<proteinExistence type="predicted"/>
<dbReference type="InterPro" id="IPR051644">
    <property type="entry name" value="TRAMP_AT-DNA-binding"/>
</dbReference>
<dbReference type="InParanoid" id="A0A2H3E554"/>
<keyword evidence="4" id="KW-0677">Repeat</keyword>
<reference evidence="12" key="1">
    <citation type="journal article" date="2017" name="Nat. Ecol. Evol.">
        <title>Genome expansion and lineage-specific genetic innovations in the forest pathogenic fungi Armillaria.</title>
        <authorList>
            <person name="Sipos G."/>
            <person name="Prasanna A.N."/>
            <person name="Walter M.C."/>
            <person name="O'Connor E."/>
            <person name="Balint B."/>
            <person name="Krizsan K."/>
            <person name="Kiss B."/>
            <person name="Hess J."/>
            <person name="Varga T."/>
            <person name="Slot J."/>
            <person name="Riley R."/>
            <person name="Boka B."/>
            <person name="Rigling D."/>
            <person name="Barry K."/>
            <person name="Lee J."/>
            <person name="Mihaltcheva S."/>
            <person name="LaButti K."/>
            <person name="Lipzen A."/>
            <person name="Waldron R."/>
            <person name="Moloney N.M."/>
            <person name="Sperisen C."/>
            <person name="Kredics L."/>
            <person name="Vagvoelgyi C."/>
            <person name="Patrignani A."/>
            <person name="Fitzpatrick D."/>
            <person name="Nagy I."/>
            <person name="Doyle S."/>
            <person name="Anderson J.B."/>
            <person name="Grigoriev I.V."/>
            <person name="Gueldener U."/>
            <person name="Muensterkoetter M."/>
            <person name="Nagy L.G."/>
        </authorList>
    </citation>
    <scope>NUCLEOTIDE SEQUENCE [LARGE SCALE GENOMIC DNA]</scope>
    <source>
        <strain evidence="12">Ar21-2</strain>
    </source>
</reference>
<dbReference type="GO" id="GO:0071035">
    <property type="term" value="P:nuclear polyadenylation-dependent rRNA catabolic process"/>
    <property type="evidence" value="ECO:0007669"/>
    <property type="project" value="TreeGrafter"/>
</dbReference>
<dbReference type="GO" id="GO:0003723">
    <property type="term" value="F:RNA binding"/>
    <property type="evidence" value="ECO:0007669"/>
    <property type="project" value="TreeGrafter"/>
</dbReference>
<evidence type="ECO:0000256" key="1">
    <source>
        <dbReference type="ARBA" id="ARBA00004123"/>
    </source>
</evidence>
<evidence type="ECO:0000256" key="5">
    <source>
        <dbReference type="ARBA" id="ARBA00022771"/>
    </source>
</evidence>
<dbReference type="GO" id="GO:0071031">
    <property type="term" value="P:nuclear mRNA surveillance of mRNA 3'-end processing"/>
    <property type="evidence" value="ECO:0007669"/>
    <property type="project" value="TreeGrafter"/>
</dbReference>
<dbReference type="PANTHER" id="PTHR46543:SF1">
    <property type="entry name" value="ZINC FINGER CCHC DOMAIN-CONTAINING PROTEIN 7"/>
    <property type="match status" value="1"/>
</dbReference>
<dbReference type="Gene3D" id="4.10.60.10">
    <property type="entry name" value="Zinc finger, CCHC-type"/>
    <property type="match status" value="2"/>
</dbReference>
<name>A0A2H3E554_ARMGA</name>
<keyword evidence="7" id="KW-0539">Nucleus</keyword>
<dbReference type="SMART" id="SM00343">
    <property type="entry name" value="ZnF_C2HC"/>
    <property type="match status" value="5"/>
</dbReference>
<evidence type="ECO:0000256" key="6">
    <source>
        <dbReference type="ARBA" id="ARBA00022833"/>
    </source>
</evidence>
<evidence type="ECO:0000256" key="9">
    <source>
        <dbReference type="SAM" id="MobiDB-lite"/>
    </source>
</evidence>
<evidence type="ECO:0000313" key="12">
    <source>
        <dbReference type="Proteomes" id="UP000217790"/>
    </source>
</evidence>
<evidence type="ECO:0000256" key="8">
    <source>
        <dbReference type="PROSITE-ProRule" id="PRU00047"/>
    </source>
</evidence>
<dbReference type="EMBL" id="KZ293645">
    <property type="protein sequence ID" value="PBL02542.1"/>
    <property type="molecule type" value="Genomic_DNA"/>
</dbReference>
<dbReference type="GO" id="GO:0071038">
    <property type="term" value="P:TRAMP-dependent tRNA surveillance pathway"/>
    <property type="evidence" value="ECO:0007669"/>
    <property type="project" value="TreeGrafter"/>
</dbReference>
<dbReference type="SUPFAM" id="SSF57756">
    <property type="entry name" value="Retrovirus zinc finger-like domains"/>
    <property type="match status" value="1"/>
</dbReference>
<evidence type="ECO:0000256" key="7">
    <source>
        <dbReference type="ARBA" id="ARBA00023242"/>
    </source>
</evidence>
<dbReference type="GO" id="GO:0071036">
    <property type="term" value="P:nuclear polyadenylation-dependent snoRNA catabolic process"/>
    <property type="evidence" value="ECO:0007669"/>
    <property type="project" value="TreeGrafter"/>
</dbReference>
<dbReference type="InterPro" id="IPR001878">
    <property type="entry name" value="Znf_CCHC"/>
</dbReference>
<sequence>MADTTPKNNTREVIIIHSDASDIESSQVTTKSDSPRKRKRKKKQASQEEEGSEARSSSGREARRERRKKLRLEEQASGSGSRDSNSERRRRSRSPPGRSLGPLDDSKLFFLDLEPLAVQNAAEKTAQTGEEGGPSKLLLPSHVQVLGSVPVEILPPSSPDSEDEDYIDYLDYDDRKGLVRYFDTPEDKPTKTVCKNCGAEGEHTTYKCPVIICLTCGARDEHPTRSCPISKSCFKCGMKGHINVNCPNKFQHQEPMGNICHRCGHRSHITSECPTWWRIYVYISEENERVQILHTRREKSKAGLGQGGEGYIAEDEWCYNCGVEGHWGLQQCSSCVRSTRRLFCIWIK</sequence>
<dbReference type="AlphaFoldDB" id="A0A2H3E554"/>
<evidence type="ECO:0000313" key="11">
    <source>
        <dbReference type="EMBL" id="PBL02542.1"/>
    </source>
</evidence>
<feature type="domain" description="CCHC-type" evidence="10">
    <location>
        <begin position="233"/>
        <end position="248"/>
    </location>
</feature>
<evidence type="ECO:0000256" key="3">
    <source>
        <dbReference type="ARBA" id="ARBA00022723"/>
    </source>
</evidence>
<accession>A0A2H3E554</accession>
<dbReference type="InterPro" id="IPR036875">
    <property type="entry name" value="Znf_CCHC_sf"/>
</dbReference>
<feature type="region of interest" description="Disordered" evidence="9">
    <location>
        <begin position="1"/>
        <end position="105"/>
    </location>
</feature>
<dbReference type="GO" id="GO:0008270">
    <property type="term" value="F:zinc ion binding"/>
    <property type="evidence" value="ECO:0007669"/>
    <property type="project" value="UniProtKB-KW"/>
</dbReference>
<dbReference type="GO" id="GO:0031499">
    <property type="term" value="C:TRAMP complex"/>
    <property type="evidence" value="ECO:0007669"/>
    <property type="project" value="TreeGrafter"/>
</dbReference>
<dbReference type="GO" id="GO:0006397">
    <property type="term" value="P:mRNA processing"/>
    <property type="evidence" value="ECO:0007669"/>
    <property type="project" value="UniProtKB-KW"/>
</dbReference>
<dbReference type="GO" id="GO:0071039">
    <property type="term" value="P:nuclear polyadenylation-dependent CUT catabolic process"/>
    <property type="evidence" value="ECO:0007669"/>
    <property type="project" value="TreeGrafter"/>
</dbReference>
<feature type="compositionally biased region" description="Polar residues" evidence="9">
    <location>
        <begin position="23"/>
        <end position="32"/>
    </location>
</feature>
<keyword evidence="12" id="KW-1185">Reference proteome</keyword>
<evidence type="ECO:0000259" key="10">
    <source>
        <dbReference type="PROSITE" id="PS50158"/>
    </source>
</evidence>
<dbReference type="OrthoDB" id="7608935at2759"/>
<dbReference type="GO" id="GO:0071037">
    <property type="term" value="P:nuclear polyadenylation-dependent snRNA catabolic process"/>
    <property type="evidence" value="ECO:0007669"/>
    <property type="project" value="TreeGrafter"/>
</dbReference>
<organism evidence="11 12">
    <name type="scientific">Armillaria gallica</name>
    <name type="common">Bulbous honey fungus</name>
    <name type="synonym">Armillaria bulbosa</name>
    <dbReference type="NCBI Taxonomy" id="47427"/>
    <lineage>
        <taxon>Eukaryota</taxon>
        <taxon>Fungi</taxon>
        <taxon>Dikarya</taxon>
        <taxon>Basidiomycota</taxon>
        <taxon>Agaricomycotina</taxon>
        <taxon>Agaricomycetes</taxon>
        <taxon>Agaricomycetidae</taxon>
        <taxon>Agaricales</taxon>
        <taxon>Marasmiineae</taxon>
        <taxon>Physalacriaceae</taxon>
        <taxon>Armillaria</taxon>
    </lineage>
</organism>
<keyword evidence="5 8" id="KW-0863">Zinc-finger</keyword>
<keyword evidence="2" id="KW-0507">mRNA processing</keyword>
<evidence type="ECO:0000256" key="2">
    <source>
        <dbReference type="ARBA" id="ARBA00022664"/>
    </source>
</evidence>
<dbReference type="PANTHER" id="PTHR46543">
    <property type="entry name" value="ZINC FINGER CCHC DOMAIN-CONTAINING PROTEIN 7"/>
    <property type="match status" value="1"/>
</dbReference>
<keyword evidence="3" id="KW-0479">Metal-binding</keyword>
<feature type="domain" description="CCHC-type" evidence="10">
    <location>
        <begin position="260"/>
        <end position="274"/>
    </location>
</feature>
<comment type="subcellular location">
    <subcellularLocation>
        <location evidence="1">Nucleus</location>
    </subcellularLocation>
</comment>
<dbReference type="STRING" id="47427.A0A2H3E554"/>
<protein>
    <recommendedName>
        <fullName evidence="10">CCHC-type domain-containing protein</fullName>
    </recommendedName>
</protein>
<evidence type="ECO:0000256" key="4">
    <source>
        <dbReference type="ARBA" id="ARBA00022737"/>
    </source>
</evidence>
<gene>
    <name evidence="11" type="ORF">ARMGADRAFT_260079</name>
</gene>
<dbReference type="PROSITE" id="PS50158">
    <property type="entry name" value="ZF_CCHC"/>
    <property type="match status" value="2"/>
</dbReference>
<dbReference type="Proteomes" id="UP000217790">
    <property type="component" value="Unassembled WGS sequence"/>
</dbReference>
<keyword evidence="6" id="KW-0862">Zinc</keyword>